<accession>A0A7K0KBZ3</accession>
<comment type="caution">
    <text evidence="2">The sequence shown here is derived from an EMBL/GenBank/DDBJ whole genome shotgun (WGS) entry which is preliminary data.</text>
</comment>
<keyword evidence="1" id="KW-0812">Transmembrane</keyword>
<feature type="transmembrane region" description="Helical" evidence="1">
    <location>
        <begin position="21"/>
        <end position="39"/>
    </location>
</feature>
<dbReference type="Gene3D" id="2.170.120.30">
    <property type="match status" value="1"/>
</dbReference>
<dbReference type="PANTHER" id="PTHR37804:SF1">
    <property type="entry name" value="CDAA REGULATORY PROTEIN CDAR"/>
    <property type="match status" value="1"/>
</dbReference>
<keyword evidence="1" id="KW-1133">Transmembrane helix</keyword>
<organism evidence="2 3">
    <name type="scientific">Hallella mizrahii</name>
    <dbReference type="NCBI Taxonomy" id="2606637"/>
    <lineage>
        <taxon>Bacteria</taxon>
        <taxon>Pseudomonadati</taxon>
        <taxon>Bacteroidota</taxon>
        <taxon>Bacteroidia</taxon>
        <taxon>Bacteroidales</taxon>
        <taxon>Prevotellaceae</taxon>
        <taxon>Hallella</taxon>
    </lineage>
</organism>
<gene>
    <name evidence="2" type="ORF">FYJ73_01870</name>
</gene>
<reference evidence="2 3" key="1">
    <citation type="submission" date="2019-08" db="EMBL/GenBank/DDBJ databases">
        <title>In-depth cultivation of the pig gut microbiome towards novel bacterial diversity and tailored functional studies.</title>
        <authorList>
            <person name="Wylensek D."/>
            <person name="Hitch T.C.A."/>
            <person name="Clavel T."/>
        </authorList>
    </citation>
    <scope>NUCLEOTIDE SEQUENCE [LARGE SCALE GENOMIC DNA]</scope>
    <source>
        <strain evidence="2 3">LKV-178-WT-2A</strain>
    </source>
</reference>
<dbReference type="PANTHER" id="PTHR37804">
    <property type="entry name" value="CDAA REGULATORY PROTEIN CDAR"/>
    <property type="match status" value="1"/>
</dbReference>
<sequence length="326" mass="37239">MHNIGSFLNMVRSFLFSSKNKQFLIFLFFLFLSGIFWLMETLNETYDEEFPVAVRLVGVPKNVVITTPMSDTVRVTIHDKGFMLLGYSTSRHLRPVVLKFDTYADGETGHGIVPIVDIQRQIRQQIFSSSTISGIKSDRLDFYFNYGRKKEVKVSLAGNIVPAKDYYLSHVQFWPDKVTIYASKAKLDSIETVMTEFLRIANFSDTVTRVVRLRPINGVKITPAKVKITLFPDILTEETMEVPITAINKPVGTVIRTFPQRVNVTFTVGASLYRQVKASDFRVVVDFKDISAHPSDKCNLYVTQRPRGVSNVRLEMNQVDYLIEQQ</sequence>
<dbReference type="Pfam" id="PF07949">
    <property type="entry name" value="YbbR"/>
    <property type="match status" value="1"/>
</dbReference>
<protein>
    <submittedName>
        <fullName evidence="2">YbbR-like domain-containing protein</fullName>
    </submittedName>
</protein>
<dbReference type="InterPro" id="IPR053154">
    <property type="entry name" value="c-di-AMP_regulator"/>
</dbReference>
<evidence type="ECO:0000256" key="1">
    <source>
        <dbReference type="SAM" id="Phobius"/>
    </source>
</evidence>
<proteinExistence type="predicted"/>
<dbReference type="Gene3D" id="2.170.120.40">
    <property type="entry name" value="YbbR-like domain"/>
    <property type="match status" value="1"/>
</dbReference>
<dbReference type="Proteomes" id="UP000438914">
    <property type="component" value="Unassembled WGS sequence"/>
</dbReference>
<keyword evidence="3" id="KW-1185">Reference proteome</keyword>
<evidence type="ECO:0000313" key="2">
    <source>
        <dbReference type="EMBL" id="MST83442.1"/>
    </source>
</evidence>
<keyword evidence="1" id="KW-0472">Membrane</keyword>
<dbReference type="AlphaFoldDB" id="A0A7K0KBZ3"/>
<dbReference type="EMBL" id="VUNG01000002">
    <property type="protein sequence ID" value="MST83442.1"/>
    <property type="molecule type" value="Genomic_DNA"/>
</dbReference>
<name>A0A7K0KBZ3_9BACT</name>
<dbReference type="InterPro" id="IPR012505">
    <property type="entry name" value="YbbR"/>
</dbReference>
<evidence type="ECO:0000313" key="3">
    <source>
        <dbReference type="Proteomes" id="UP000438914"/>
    </source>
</evidence>